<dbReference type="KEGG" id="tbg:TbgDal_XI2160"/>
<evidence type="ECO:0000256" key="1">
    <source>
        <dbReference type="SAM" id="MobiDB-lite"/>
    </source>
</evidence>
<accession>D0A5Z8</accession>
<name>D0A5Z8_TRYB9</name>
<dbReference type="GeneID" id="23867183"/>
<feature type="region of interest" description="Disordered" evidence="1">
    <location>
        <begin position="92"/>
        <end position="112"/>
    </location>
</feature>
<protein>
    <submittedName>
        <fullName evidence="3">Uncharacterized protein</fullName>
    </submittedName>
</protein>
<feature type="compositionally biased region" description="Polar residues" evidence="1">
    <location>
        <begin position="96"/>
        <end position="106"/>
    </location>
</feature>
<evidence type="ECO:0000256" key="2">
    <source>
        <dbReference type="SAM" id="Phobius"/>
    </source>
</evidence>
<proteinExistence type="predicted"/>
<evidence type="ECO:0000313" key="4">
    <source>
        <dbReference type="Proteomes" id="UP000002316"/>
    </source>
</evidence>
<gene>
    <name evidence="3" type="ORF">TbgDal_XI2160</name>
</gene>
<sequence>MRVFRRWWWQQYPKKLYTYESAAAGVFGELNTRLLRVLCHSFIYAGTGNRGEGVFRSASRDFFFHFLLITSFIAVFVVLSPTFPPSWIRREKEKNSPVNAGPSSGASCLPCE</sequence>
<keyword evidence="2" id="KW-1133">Transmembrane helix</keyword>
<reference evidence="4" key="1">
    <citation type="journal article" date="2010" name="PLoS Negl. Trop. Dis.">
        <title>The genome sequence of Trypanosoma brucei gambiense, causative agent of chronic human african trypanosomiasis.</title>
        <authorList>
            <person name="Jackson A.P."/>
            <person name="Sanders M."/>
            <person name="Berry A."/>
            <person name="McQuillan J."/>
            <person name="Aslett M.A."/>
            <person name="Quail M.A."/>
            <person name="Chukualim B."/>
            <person name="Capewell P."/>
            <person name="MacLeod A."/>
            <person name="Melville S.E."/>
            <person name="Gibson W."/>
            <person name="Barry J.D."/>
            <person name="Berriman M."/>
            <person name="Hertz-Fowler C."/>
        </authorList>
    </citation>
    <scope>NUCLEOTIDE SEQUENCE [LARGE SCALE GENOMIC DNA]</scope>
    <source>
        <strain evidence="4">MHOM/CI/86/DAL972</strain>
    </source>
</reference>
<keyword evidence="2" id="KW-0472">Membrane</keyword>
<dbReference type="EMBL" id="FN554974">
    <property type="protein sequence ID" value="CBH17099.1"/>
    <property type="molecule type" value="Genomic_DNA"/>
</dbReference>
<dbReference type="Proteomes" id="UP000002316">
    <property type="component" value="Chromosome 11"/>
</dbReference>
<feature type="transmembrane region" description="Helical" evidence="2">
    <location>
        <begin position="62"/>
        <end position="83"/>
    </location>
</feature>
<dbReference type="AlphaFoldDB" id="D0A5Z8"/>
<keyword evidence="2" id="KW-0812">Transmembrane</keyword>
<organism evidence="3 4">
    <name type="scientific">Trypanosoma brucei gambiense (strain MHOM/CI/86/DAL972)</name>
    <dbReference type="NCBI Taxonomy" id="679716"/>
    <lineage>
        <taxon>Eukaryota</taxon>
        <taxon>Discoba</taxon>
        <taxon>Euglenozoa</taxon>
        <taxon>Kinetoplastea</taxon>
        <taxon>Metakinetoplastina</taxon>
        <taxon>Trypanosomatida</taxon>
        <taxon>Trypanosomatidae</taxon>
        <taxon>Trypanosoma</taxon>
    </lineage>
</organism>
<dbReference type="RefSeq" id="XP_011779363.1">
    <property type="nucleotide sequence ID" value="XM_011781061.1"/>
</dbReference>
<evidence type="ECO:0000313" key="3">
    <source>
        <dbReference type="EMBL" id="CBH17099.1"/>
    </source>
</evidence>